<dbReference type="AlphaFoldDB" id="A0AAV7R8W8"/>
<gene>
    <name evidence="1" type="ORF">NDU88_002017</name>
</gene>
<sequence>MTPSCGPCKQRSWTFKTGAGETKFISLAYQNVKKALISKLSLRVYSRAYLPELFTSARVPESAEDRPSSCSNLWAARSSHCVLPPT</sequence>
<comment type="caution">
    <text evidence="1">The sequence shown here is derived from an EMBL/GenBank/DDBJ whole genome shotgun (WGS) entry which is preliminary data.</text>
</comment>
<accession>A0AAV7R8W8</accession>
<organism evidence="1 2">
    <name type="scientific">Pleurodeles waltl</name>
    <name type="common">Iberian ribbed newt</name>
    <dbReference type="NCBI Taxonomy" id="8319"/>
    <lineage>
        <taxon>Eukaryota</taxon>
        <taxon>Metazoa</taxon>
        <taxon>Chordata</taxon>
        <taxon>Craniata</taxon>
        <taxon>Vertebrata</taxon>
        <taxon>Euteleostomi</taxon>
        <taxon>Amphibia</taxon>
        <taxon>Batrachia</taxon>
        <taxon>Caudata</taxon>
        <taxon>Salamandroidea</taxon>
        <taxon>Salamandridae</taxon>
        <taxon>Pleurodelinae</taxon>
        <taxon>Pleurodeles</taxon>
    </lineage>
</organism>
<proteinExistence type="predicted"/>
<keyword evidence="2" id="KW-1185">Reference proteome</keyword>
<name>A0AAV7R8W8_PLEWA</name>
<protein>
    <submittedName>
        <fullName evidence="1">Uncharacterized protein</fullName>
    </submittedName>
</protein>
<dbReference type="EMBL" id="JANPWB010000009">
    <property type="protein sequence ID" value="KAJ1149202.1"/>
    <property type="molecule type" value="Genomic_DNA"/>
</dbReference>
<reference evidence="1" key="1">
    <citation type="journal article" date="2022" name="bioRxiv">
        <title>Sequencing and chromosome-scale assembly of the giantPleurodeles waltlgenome.</title>
        <authorList>
            <person name="Brown T."/>
            <person name="Elewa A."/>
            <person name="Iarovenko S."/>
            <person name="Subramanian E."/>
            <person name="Araus A.J."/>
            <person name="Petzold A."/>
            <person name="Susuki M."/>
            <person name="Suzuki K.-i.T."/>
            <person name="Hayashi T."/>
            <person name="Toyoda A."/>
            <person name="Oliveira C."/>
            <person name="Osipova E."/>
            <person name="Leigh N.D."/>
            <person name="Simon A."/>
            <person name="Yun M.H."/>
        </authorList>
    </citation>
    <scope>NUCLEOTIDE SEQUENCE</scope>
    <source>
        <strain evidence="1">20211129_DDA</strain>
        <tissue evidence="1">Liver</tissue>
    </source>
</reference>
<evidence type="ECO:0000313" key="2">
    <source>
        <dbReference type="Proteomes" id="UP001066276"/>
    </source>
</evidence>
<evidence type="ECO:0000313" key="1">
    <source>
        <dbReference type="EMBL" id="KAJ1149202.1"/>
    </source>
</evidence>
<dbReference type="Proteomes" id="UP001066276">
    <property type="component" value="Chromosome 5"/>
</dbReference>